<dbReference type="RefSeq" id="WP_083343774.1">
    <property type="nucleotide sequence ID" value="NZ_LT629690.1"/>
</dbReference>
<evidence type="ECO:0000313" key="3">
    <source>
        <dbReference type="EMBL" id="SDE82139.1"/>
    </source>
</evidence>
<name>A0A1G7G272_9BACT</name>
<dbReference type="EMBL" id="LT629690">
    <property type="protein sequence ID" value="SDE82139.1"/>
    <property type="molecule type" value="Genomic_DNA"/>
</dbReference>
<reference evidence="3 4" key="1">
    <citation type="submission" date="2016-10" db="EMBL/GenBank/DDBJ databases">
        <authorList>
            <person name="de Groot N.N."/>
        </authorList>
    </citation>
    <scope>NUCLEOTIDE SEQUENCE [LARGE SCALE GENOMIC DNA]</scope>
    <source>
        <strain evidence="3 4">GAS232</strain>
    </source>
</reference>
<sequence length="326" mass="35333">MRQLSQNVLVFTTLLLIPSITPAQSAWEKLKQAAKQTSQATKSSGQPATAQQHTTDAANQGFHETAETGTPQLTASLAASAGFIEVTEIKLGMSAKDVPSIVRAHNGALQITPETYVHQLIPGQTLTSGIHAKTPVVSGQIFEQYEVAFTTQPNDSFVMAVGHRVHYPKGQQPTYTSAIEGMRTKYGKENYVPHAFPSGASFFWVMDTQGHPVTGPDLQRIVETCTSPFLAEQWQSSSDTVTKGYDERKLSIGALRCSSYATVGVYFQGSLIPGQTTYLLDDLLVVATNGALYRSAVETTHGQYLAAQKKVDDNKMKDAEKKGVAF</sequence>
<feature type="chain" id="PRO_5009241039" evidence="2">
    <location>
        <begin position="26"/>
        <end position="326"/>
    </location>
</feature>
<accession>A0A1G7G272</accession>
<evidence type="ECO:0000313" key="4">
    <source>
        <dbReference type="Proteomes" id="UP000182427"/>
    </source>
</evidence>
<gene>
    <name evidence="3" type="ORF">SAMN05444167_0526</name>
</gene>
<organism evidence="3 4">
    <name type="scientific">Terriglobus roseus</name>
    <dbReference type="NCBI Taxonomy" id="392734"/>
    <lineage>
        <taxon>Bacteria</taxon>
        <taxon>Pseudomonadati</taxon>
        <taxon>Acidobacteriota</taxon>
        <taxon>Terriglobia</taxon>
        <taxon>Terriglobales</taxon>
        <taxon>Acidobacteriaceae</taxon>
        <taxon>Terriglobus</taxon>
    </lineage>
</organism>
<keyword evidence="4" id="KW-1185">Reference proteome</keyword>
<dbReference type="Proteomes" id="UP000182427">
    <property type="component" value="Chromosome I"/>
</dbReference>
<protein>
    <submittedName>
        <fullName evidence="3">Uncharacterized protein</fullName>
    </submittedName>
</protein>
<evidence type="ECO:0000256" key="1">
    <source>
        <dbReference type="SAM" id="MobiDB-lite"/>
    </source>
</evidence>
<feature type="signal peptide" evidence="2">
    <location>
        <begin position="1"/>
        <end position="25"/>
    </location>
</feature>
<dbReference type="AlphaFoldDB" id="A0A1G7G272"/>
<proteinExistence type="predicted"/>
<feature type="region of interest" description="Disordered" evidence="1">
    <location>
        <begin position="37"/>
        <end position="57"/>
    </location>
</feature>
<keyword evidence="2" id="KW-0732">Signal</keyword>
<evidence type="ECO:0000256" key="2">
    <source>
        <dbReference type="SAM" id="SignalP"/>
    </source>
</evidence>